<evidence type="ECO:0000313" key="5">
    <source>
        <dbReference type="EMBL" id="JAQ01989.1"/>
    </source>
</evidence>
<gene>
    <name evidence="5" type="primary">FAAH2_0</name>
    <name evidence="5" type="ORF">g.63940</name>
</gene>
<keyword evidence="3" id="KW-0472">Membrane</keyword>
<evidence type="ECO:0000256" key="2">
    <source>
        <dbReference type="PIRSR" id="PIRSR001221-1"/>
    </source>
</evidence>
<evidence type="ECO:0000256" key="1">
    <source>
        <dbReference type="ARBA" id="ARBA00009199"/>
    </source>
</evidence>
<keyword evidence="3" id="KW-0812">Transmembrane</keyword>
<accession>A0A146L219</accession>
<keyword evidence="3" id="KW-1133">Transmembrane helix</keyword>
<dbReference type="EMBL" id="GDHC01016640">
    <property type="protein sequence ID" value="JAQ01989.1"/>
    <property type="molecule type" value="Transcribed_RNA"/>
</dbReference>
<reference evidence="5" key="1">
    <citation type="journal article" date="2016" name="Gigascience">
        <title>De novo construction of an expanded transcriptome assembly for the western tarnished plant bug, Lygus hesperus.</title>
        <authorList>
            <person name="Tassone E.E."/>
            <person name="Geib S.M."/>
            <person name="Hall B."/>
            <person name="Fabrick J.A."/>
            <person name="Brent C.S."/>
            <person name="Hull J.J."/>
        </authorList>
    </citation>
    <scope>NUCLEOTIDE SEQUENCE</scope>
</reference>
<sequence length="553" mass="61979">MDFINLSVENVFRYDMRRFLVNTVKVLVVFSTRALLWVYSLILNVSSFNAAWKKPQTLPKIKFEFYNRSAEELRDLLISRQITSRQIVEAYINRVKEVDVILNSVVENRFEGALKDAEEVDNLIAKTDDVKMLFGVQPLLGIPFTVKENLAVKGMKHSSSRTRVPTKKAESDAGAVERLRRFGGIPLLVSNAPELCLNMETVSKKNGRTLNPYDTTRTTGGSSGGEAALLGAGASVIGLGSDIAGSIRFPSMFCGVFGHKPTPGYVSVEGHIPYSKDPMFDYYFTVGPMAKRAADLKLLFKLLVPEEKQHNLRLEEKVNVSNLKVYYMFGEGGGTYTQRPPNDRVQKALQTAVEYLESNFHCKCQLVRLPYLVDSITYNGALFTMNGFENVYQRSEDPDDWNFLSMLYMIIKKLTFTTDANFGAMLWAPMKYFTKLTVNLSNPDIFTQITESRKQFSEMLGDNAVFLYPTFPVEALLHNDIPNYFFDMSYASVFNVLGVPATQVPIKVPGSLPVGIQVVAAPDQDRLCFAVASALEETCGGWVPPVEVLHFPH</sequence>
<protein>
    <submittedName>
        <fullName evidence="5">Fatty-acid amide hydrolase 2</fullName>
    </submittedName>
</protein>
<dbReference type="PANTHER" id="PTHR43372">
    <property type="entry name" value="FATTY-ACID AMIDE HYDROLASE"/>
    <property type="match status" value="1"/>
</dbReference>
<dbReference type="InterPro" id="IPR052739">
    <property type="entry name" value="FAAH2"/>
</dbReference>
<dbReference type="PANTHER" id="PTHR43372:SF3">
    <property type="entry name" value="AT07710P-RELATED"/>
    <property type="match status" value="1"/>
</dbReference>
<evidence type="ECO:0000256" key="3">
    <source>
        <dbReference type="SAM" id="Phobius"/>
    </source>
</evidence>
<dbReference type="GO" id="GO:0016787">
    <property type="term" value="F:hydrolase activity"/>
    <property type="evidence" value="ECO:0007669"/>
    <property type="project" value="UniProtKB-KW"/>
</dbReference>
<dbReference type="Pfam" id="PF01425">
    <property type="entry name" value="Amidase"/>
    <property type="match status" value="1"/>
</dbReference>
<dbReference type="InterPro" id="IPR023631">
    <property type="entry name" value="Amidase_dom"/>
</dbReference>
<dbReference type="AlphaFoldDB" id="A0A146L219"/>
<dbReference type="SUPFAM" id="SSF75304">
    <property type="entry name" value="Amidase signature (AS) enzymes"/>
    <property type="match status" value="1"/>
</dbReference>
<dbReference type="InterPro" id="IPR020556">
    <property type="entry name" value="Amidase_CS"/>
</dbReference>
<dbReference type="GO" id="GO:0012505">
    <property type="term" value="C:endomembrane system"/>
    <property type="evidence" value="ECO:0007669"/>
    <property type="project" value="TreeGrafter"/>
</dbReference>
<dbReference type="InterPro" id="IPR036928">
    <property type="entry name" value="AS_sf"/>
</dbReference>
<dbReference type="PIRSF" id="PIRSF001221">
    <property type="entry name" value="Amidase_fungi"/>
    <property type="match status" value="1"/>
</dbReference>
<feature type="transmembrane region" description="Helical" evidence="3">
    <location>
        <begin position="19"/>
        <end position="39"/>
    </location>
</feature>
<evidence type="ECO:0000259" key="4">
    <source>
        <dbReference type="Pfam" id="PF01425"/>
    </source>
</evidence>
<feature type="active site" description="Charge relay system" evidence="2">
    <location>
        <position position="222"/>
    </location>
</feature>
<dbReference type="Gene3D" id="3.90.1300.10">
    <property type="entry name" value="Amidase signature (AS) domain"/>
    <property type="match status" value="1"/>
</dbReference>
<proteinExistence type="inferred from homology"/>
<name>A0A146L219_LYGHE</name>
<dbReference type="PROSITE" id="PS00571">
    <property type="entry name" value="AMIDASES"/>
    <property type="match status" value="1"/>
</dbReference>
<feature type="domain" description="Amidase" evidence="4">
    <location>
        <begin position="87"/>
        <end position="528"/>
    </location>
</feature>
<feature type="active site" description="Acyl-ester intermediate" evidence="2">
    <location>
        <position position="246"/>
    </location>
</feature>
<feature type="active site" description="Charge relay system" evidence="2">
    <location>
        <position position="147"/>
    </location>
</feature>
<keyword evidence="5" id="KW-0378">Hydrolase</keyword>
<organism evidence="5">
    <name type="scientific">Lygus hesperus</name>
    <name type="common">Western plant bug</name>
    <dbReference type="NCBI Taxonomy" id="30085"/>
    <lineage>
        <taxon>Eukaryota</taxon>
        <taxon>Metazoa</taxon>
        <taxon>Ecdysozoa</taxon>
        <taxon>Arthropoda</taxon>
        <taxon>Hexapoda</taxon>
        <taxon>Insecta</taxon>
        <taxon>Pterygota</taxon>
        <taxon>Neoptera</taxon>
        <taxon>Paraneoptera</taxon>
        <taxon>Hemiptera</taxon>
        <taxon>Heteroptera</taxon>
        <taxon>Panheteroptera</taxon>
        <taxon>Cimicomorpha</taxon>
        <taxon>Miridae</taxon>
        <taxon>Mirini</taxon>
        <taxon>Lygus</taxon>
    </lineage>
</organism>
<comment type="similarity">
    <text evidence="1">Belongs to the amidase family.</text>
</comment>